<accession>A0A2V4AM07</accession>
<dbReference type="InterPro" id="IPR000888">
    <property type="entry name" value="RmlC-like"/>
</dbReference>
<gene>
    <name evidence="2" type="ORF">BAY60_26635</name>
</gene>
<dbReference type="CDD" id="cd00438">
    <property type="entry name" value="cupin_RmlC"/>
    <property type="match status" value="1"/>
</dbReference>
<evidence type="ECO:0000313" key="2">
    <source>
        <dbReference type="EMBL" id="PXY21053.1"/>
    </source>
</evidence>
<sequence length="202" mass="22064">MDVRELAVRDAYEFVPRNFPDHRGLFVAPFQEPAFLKAVGHPLRVAQTNHSVSRKGTIRGIHFADTPPGQAKYAYCPRGSLLDVIVDLRVGSPTFGRWDAVRLDAAEFRCVYVAEGLGHGFVALEDDTAMAYLCSTSYNPAAEHGITPLDPALDLPWPADIEPVLSEKDSAAPTLAEAEQAGLLPSYTECVAHYERLRAEGA</sequence>
<dbReference type="GO" id="GO:0019305">
    <property type="term" value="P:dTDP-rhamnose biosynthetic process"/>
    <property type="evidence" value="ECO:0007669"/>
    <property type="project" value="TreeGrafter"/>
</dbReference>
<dbReference type="Pfam" id="PF00908">
    <property type="entry name" value="dTDP_sugar_isom"/>
    <property type="match status" value="1"/>
</dbReference>
<dbReference type="AlphaFoldDB" id="A0A2V4AM07"/>
<keyword evidence="3" id="KW-1185">Reference proteome</keyword>
<organism evidence="2 3">
    <name type="scientific">Prauserella muralis</name>
    <dbReference type="NCBI Taxonomy" id="588067"/>
    <lineage>
        <taxon>Bacteria</taxon>
        <taxon>Bacillati</taxon>
        <taxon>Actinomycetota</taxon>
        <taxon>Actinomycetes</taxon>
        <taxon>Pseudonocardiales</taxon>
        <taxon>Pseudonocardiaceae</taxon>
        <taxon>Prauserella</taxon>
    </lineage>
</organism>
<dbReference type="PANTHER" id="PTHR21047:SF2">
    <property type="entry name" value="THYMIDINE DIPHOSPHO-4-KETO-RHAMNOSE 3,5-EPIMERASE"/>
    <property type="match status" value="1"/>
</dbReference>
<dbReference type="InterPro" id="IPR011051">
    <property type="entry name" value="RmlC_Cupin_sf"/>
</dbReference>
<comment type="similarity">
    <text evidence="1">Belongs to the dTDP-4-dehydrorhamnose 3,5-epimerase family.</text>
</comment>
<evidence type="ECO:0000313" key="3">
    <source>
        <dbReference type="Proteomes" id="UP000249915"/>
    </source>
</evidence>
<dbReference type="InterPro" id="IPR014710">
    <property type="entry name" value="RmlC-like_jellyroll"/>
</dbReference>
<dbReference type="OrthoDB" id="9800680at2"/>
<dbReference type="Gene3D" id="2.60.120.10">
    <property type="entry name" value="Jelly Rolls"/>
    <property type="match status" value="1"/>
</dbReference>
<reference evidence="2 3" key="1">
    <citation type="submission" date="2016-07" db="EMBL/GenBank/DDBJ databases">
        <title>Draft genome sequence of Prauserella muralis DSM 45305, isolated from a mould-covered wall in an indoor environment.</title>
        <authorList>
            <person name="Ruckert C."/>
            <person name="Albersmeier A."/>
            <person name="Jiang C.-L."/>
            <person name="Jiang Y."/>
            <person name="Kalinowski J."/>
            <person name="Schneider O."/>
            <person name="Winkler A."/>
            <person name="Zotchev S.B."/>
        </authorList>
    </citation>
    <scope>NUCLEOTIDE SEQUENCE [LARGE SCALE GENOMIC DNA]</scope>
    <source>
        <strain evidence="2 3">DSM 45305</strain>
    </source>
</reference>
<proteinExistence type="inferred from homology"/>
<name>A0A2V4AM07_9PSEU</name>
<dbReference type="PANTHER" id="PTHR21047">
    <property type="entry name" value="DTDP-6-DEOXY-D-GLUCOSE-3,5 EPIMERASE"/>
    <property type="match status" value="1"/>
</dbReference>
<dbReference type="SUPFAM" id="SSF51182">
    <property type="entry name" value="RmlC-like cupins"/>
    <property type="match status" value="1"/>
</dbReference>
<dbReference type="Proteomes" id="UP000249915">
    <property type="component" value="Unassembled WGS sequence"/>
</dbReference>
<dbReference type="RefSeq" id="WP_112284293.1">
    <property type="nucleotide sequence ID" value="NZ_MASW01000006.1"/>
</dbReference>
<evidence type="ECO:0000256" key="1">
    <source>
        <dbReference type="ARBA" id="ARBA00010154"/>
    </source>
</evidence>
<dbReference type="GO" id="GO:0005829">
    <property type="term" value="C:cytosol"/>
    <property type="evidence" value="ECO:0007669"/>
    <property type="project" value="TreeGrafter"/>
</dbReference>
<protein>
    <submittedName>
        <fullName evidence="2">dTDP-4-dehydrorhamnose 3,5-epimerase</fullName>
    </submittedName>
</protein>
<dbReference type="EMBL" id="MASW01000006">
    <property type="protein sequence ID" value="PXY21053.1"/>
    <property type="molecule type" value="Genomic_DNA"/>
</dbReference>
<comment type="caution">
    <text evidence="2">The sequence shown here is derived from an EMBL/GenBank/DDBJ whole genome shotgun (WGS) entry which is preliminary data.</text>
</comment>
<dbReference type="GO" id="GO:0008830">
    <property type="term" value="F:dTDP-4-dehydrorhamnose 3,5-epimerase activity"/>
    <property type="evidence" value="ECO:0007669"/>
    <property type="project" value="InterPro"/>
</dbReference>
<dbReference type="GO" id="GO:0000271">
    <property type="term" value="P:polysaccharide biosynthetic process"/>
    <property type="evidence" value="ECO:0007669"/>
    <property type="project" value="TreeGrafter"/>
</dbReference>